<accession>A0A9P6IRS9</accession>
<dbReference type="EMBL" id="JAAAHY010002208">
    <property type="protein sequence ID" value="KAF9945046.1"/>
    <property type="molecule type" value="Genomic_DNA"/>
</dbReference>
<keyword evidence="2" id="KW-1185">Reference proteome</keyword>
<gene>
    <name evidence="1" type="ORF">BGZ70_004094</name>
</gene>
<reference evidence="1" key="1">
    <citation type="journal article" date="2020" name="Fungal Divers.">
        <title>Resolving the Mortierellaceae phylogeny through synthesis of multi-gene phylogenetics and phylogenomics.</title>
        <authorList>
            <person name="Vandepol N."/>
            <person name="Liber J."/>
            <person name="Desiro A."/>
            <person name="Na H."/>
            <person name="Kennedy M."/>
            <person name="Barry K."/>
            <person name="Grigoriev I.V."/>
            <person name="Miller A.N."/>
            <person name="O'Donnell K."/>
            <person name="Stajich J.E."/>
            <person name="Bonito G."/>
        </authorList>
    </citation>
    <scope>NUCLEOTIDE SEQUENCE</scope>
    <source>
        <strain evidence="1">CK1249</strain>
    </source>
</reference>
<comment type="caution">
    <text evidence="1">The sequence shown here is derived from an EMBL/GenBank/DDBJ whole genome shotgun (WGS) entry which is preliminary data.</text>
</comment>
<dbReference type="OrthoDB" id="2444920at2759"/>
<protein>
    <submittedName>
        <fullName evidence="1">Uncharacterized protein</fullName>
    </submittedName>
</protein>
<organism evidence="1 2">
    <name type="scientific">Mortierella alpina</name>
    <name type="common">Oleaginous fungus</name>
    <name type="synonym">Mortierella renispora</name>
    <dbReference type="NCBI Taxonomy" id="64518"/>
    <lineage>
        <taxon>Eukaryota</taxon>
        <taxon>Fungi</taxon>
        <taxon>Fungi incertae sedis</taxon>
        <taxon>Mucoromycota</taxon>
        <taxon>Mortierellomycotina</taxon>
        <taxon>Mortierellomycetes</taxon>
        <taxon>Mortierellales</taxon>
        <taxon>Mortierellaceae</taxon>
        <taxon>Mortierella</taxon>
    </lineage>
</organism>
<evidence type="ECO:0000313" key="1">
    <source>
        <dbReference type="EMBL" id="KAF9945046.1"/>
    </source>
</evidence>
<dbReference type="Proteomes" id="UP000738359">
    <property type="component" value="Unassembled WGS sequence"/>
</dbReference>
<name>A0A9P6IRS9_MORAP</name>
<sequence length="402" mass="45108">MDMVNGKKATAFPKQLPGMDPLHSLLFEHALKSMKEYASQEEKEKDPILVKDAQACKHFEESDQEELVRTAKSLSTIERWEHHDCLAILKRYTPILTKNGVKNLMNQAILDRASIIVQHQNLDQLPPSAVLEDKVLQILTILCQFVLRPPFGEIPPSEADCLQLWVSVLSVIVDKLTMHTGEKVLEASKIMRQRQTAEFNDVSDSGRKVDLLFMFEGVEISNMEFKKPSATEKDLALQTRKNIRLARCLQEAHASLGVEKPSILMADIAGFVGITYQVQPMGDILVAGEAASGMMHLPRTKGGLEAFLEGSSLALLWNYVERLEAQGRALSHAKERHEVELEKQRLARGVAAMQPSSSQPPLSKAFYDTVTLTPSRKRVKVQLMTNKQDPPSPSERYLTKFN</sequence>
<proteinExistence type="predicted"/>
<evidence type="ECO:0000313" key="2">
    <source>
        <dbReference type="Proteomes" id="UP000738359"/>
    </source>
</evidence>
<dbReference type="AlphaFoldDB" id="A0A9P6IRS9"/>